<evidence type="ECO:0000313" key="2">
    <source>
        <dbReference type="Proteomes" id="UP001239111"/>
    </source>
</evidence>
<proteinExistence type="predicted"/>
<dbReference type="Proteomes" id="UP001239111">
    <property type="component" value="Chromosome 4"/>
</dbReference>
<dbReference type="EMBL" id="CM056744">
    <property type="protein sequence ID" value="KAJ8664329.1"/>
    <property type="molecule type" value="Genomic_DNA"/>
</dbReference>
<reference evidence="1" key="1">
    <citation type="submission" date="2023-04" db="EMBL/GenBank/DDBJ databases">
        <title>A chromosome-level genome assembly of the parasitoid wasp Eretmocerus hayati.</title>
        <authorList>
            <person name="Zhong Y."/>
            <person name="Liu S."/>
            <person name="Liu Y."/>
        </authorList>
    </citation>
    <scope>NUCLEOTIDE SEQUENCE</scope>
    <source>
        <strain evidence="1">ZJU_SS_LIU_2023</strain>
    </source>
</reference>
<keyword evidence="2" id="KW-1185">Reference proteome</keyword>
<protein>
    <submittedName>
        <fullName evidence="1">Uncharacterized protein</fullName>
    </submittedName>
</protein>
<gene>
    <name evidence="1" type="ORF">QAD02_005991</name>
</gene>
<name>A0ACC2MZU1_9HYME</name>
<organism evidence="1 2">
    <name type="scientific">Eretmocerus hayati</name>
    <dbReference type="NCBI Taxonomy" id="131215"/>
    <lineage>
        <taxon>Eukaryota</taxon>
        <taxon>Metazoa</taxon>
        <taxon>Ecdysozoa</taxon>
        <taxon>Arthropoda</taxon>
        <taxon>Hexapoda</taxon>
        <taxon>Insecta</taxon>
        <taxon>Pterygota</taxon>
        <taxon>Neoptera</taxon>
        <taxon>Endopterygota</taxon>
        <taxon>Hymenoptera</taxon>
        <taxon>Apocrita</taxon>
        <taxon>Proctotrupomorpha</taxon>
        <taxon>Chalcidoidea</taxon>
        <taxon>Aphelinidae</taxon>
        <taxon>Aphelininae</taxon>
        <taxon>Eretmocerus</taxon>
    </lineage>
</organism>
<evidence type="ECO:0000313" key="1">
    <source>
        <dbReference type="EMBL" id="KAJ8664329.1"/>
    </source>
</evidence>
<accession>A0ACC2MZU1</accession>
<comment type="caution">
    <text evidence="1">The sequence shown here is derived from an EMBL/GenBank/DDBJ whole genome shotgun (WGS) entry which is preliminary data.</text>
</comment>
<sequence>MFNTLQTFDTEYSADSVEWCPTKEFKDIFVCGTYQLTPDDEKNQGSPKDVEKRKRVGIIYLFRVIDEEEPKLDLLQKLNVAAVLDMKWAHVKSHNNRTLLGVVNSEGFLQIYELVKEEEEILLKLVSEILVNPNGDNSVLALSLDWSTGNRNQSDSVAFKITVSDSLGTISLFAIHGNENKIERINSWQAHEFEAWITSFDYWDTNVVFTGGDDGKFLQFDTRLNPLEPVNVNKSHGAGVTSLHSNWKKQFCLVSGSYDENLRVWDTRKLRRPISELNVGGGIWRLKWDPYKAEHLLAACMYNGFCIVDCANLEEPKTVSEYKEHESIAYGCDWSYQRAKNDASEEECPVLVGTCSFYDHVLKLSSLNIKGLRTT</sequence>